<dbReference type="Proteomes" id="UP000707356">
    <property type="component" value="Unassembled WGS sequence"/>
</dbReference>
<protein>
    <submittedName>
        <fullName evidence="2">Uncharacterized protein</fullName>
    </submittedName>
</protein>
<accession>A0A951U749</accession>
<feature type="region of interest" description="Disordered" evidence="1">
    <location>
        <begin position="132"/>
        <end position="178"/>
    </location>
</feature>
<name>A0A951U749_9CYAN</name>
<comment type="caution">
    <text evidence="2">The sequence shown here is derived from an EMBL/GenBank/DDBJ whole genome shotgun (WGS) entry which is preliminary data.</text>
</comment>
<dbReference type="EMBL" id="JAHHHV010000086">
    <property type="protein sequence ID" value="MBW4468226.1"/>
    <property type="molecule type" value="Genomic_DNA"/>
</dbReference>
<feature type="compositionally biased region" description="Low complexity" evidence="1">
    <location>
        <begin position="106"/>
        <end position="120"/>
    </location>
</feature>
<evidence type="ECO:0000313" key="2">
    <source>
        <dbReference type="EMBL" id="MBW4468226.1"/>
    </source>
</evidence>
<gene>
    <name evidence="2" type="ORF">KME07_22595</name>
</gene>
<evidence type="ECO:0000256" key="1">
    <source>
        <dbReference type="SAM" id="MobiDB-lite"/>
    </source>
</evidence>
<organism evidence="2 3">
    <name type="scientific">Pegethrix bostrychoides GSE-TBD4-15B</name>
    <dbReference type="NCBI Taxonomy" id="2839662"/>
    <lineage>
        <taxon>Bacteria</taxon>
        <taxon>Bacillati</taxon>
        <taxon>Cyanobacteriota</taxon>
        <taxon>Cyanophyceae</taxon>
        <taxon>Oculatellales</taxon>
        <taxon>Oculatellaceae</taxon>
        <taxon>Pegethrix</taxon>
    </lineage>
</organism>
<sequence length="325" mass="35997">MARAIGQIEQEIAVLDQTVEAIAQAFYDAYQEYLTVLGQAVRRQLVLAAYHICTHSYPEQFTSLTLSQRQTLQQALRQLAQQAKRELIESLYPVAPPDEDPKLLNSARSEATAEPTAAPSTHIDLFAAFGQSAESEPPDDLPPDDLPPDNLPEDSEASSPAQPDDALDADAPRSEQLRPRDIARWQSALESEILEVLQTISHATNQVLQQAKILPDRLPEPILEVAAKADLSSEAASGPPNLMNLLIESEDEERSSESVTQIVAVRLRLSEIEFGDAPAATGRLKLRHLLTQLSKLGREYRHRQKERAVAQAEAAWRSSWFDEAE</sequence>
<proteinExistence type="predicted"/>
<reference evidence="2" key="1">
    <citation type="submission" date="2021-05" db="EMBL/GenBank/DDBJ databases">
        <authorList>
            <person name="Pietrasiak N."/>
            <person name="Ward R."/>
            <person name="Stajich J.E."/>
            <person name="Kurbessoian T."/>
        </authorList>
    </citation>
    <scope>NUCLEOTIDE SEQUENCE</scope>
    <source>
        <strain evidence="2">GSE-TBD4-15B</strain>
    </source>
</reference>
<feature type="region of interest" description="Disordered" evidence="1">
    <location>
        <begin position="92"/>
        <end position="120"/>
    </location>
</feature>
<dbReference type="AlphaFoldDB" id="A0A951U749"/>
<feature type="compositionally biased region" description="Acidic residues" evidence="1">
    <location>
        <begin position="136"/>
        <end position="156"/>
    </location>
</feature>
<reference evidence="2" key="2">
    <citation type="journal article" date="2022" name="Microbiol. Resour. Announc.">
        <title>Metagenome Sequencing to Explore Phylogenomics of Terrestrial Cyanobacteria.</title>
        <authorList>
            <person name="Ward R.D."/>
            <person name="Stajich J.E."/>
            <person name="Johansen J.R."/>
            <person name="Huntemann M."/>
            <person name="Clum A."/>
            <person name="Foster B."/>
            <person name="Foster B."/>
            <person name="Roux S."/>
            <person name="Palaniappan K."/>
            <person name="Varghese N."/>
            <person name="Mukherjee S."/>
            <person name="Reddy T.B.K."/>
            <person name="Daum C."/>
            <person name="Copeland A."/>
            <person name="Chen I.A."/>
            <person name="Ivanova N.N."/>
            <person name="Kyrpides N.C."/>
            <person name="Shapiro N."/>
            <person name="Eloe-Fadrosh E.A."/>
            <person name="Pietrasiak N."/>
        </authorList>
    </citation>
    <scope>NUCLEOTIDE SEQUENCE</scope>
    <source>
        <strain evidence="2">GSE-TBD4-15B</strain>
    </source>
</reference>
<evidence type="ECO:0000313" key="3">
    <source>
        <dbReference type="Proteomes" id="UP000707356"/>
    </source>
</evidence>